<name>A0ABY4QVD6_9ACTN</name>
<protein>
    <submittedName>
        <fullName evidence="3">Methyltransferase domain-containing protein</fullName>
    </submittedName>
</protein>
<dbReference type="Pfam" id="PF21320">
    <property type="entry name" value="WHD_Rv2258c"/>
    <property type="match status" value="1"/>
</dbReference>
<accession>A0ABY4QVD6</accession>
<gene>
    <name evidence="3" type="ORF">M6D93_11005</name>
</gene>
<feature type="domain" description="Methyltransferase type 12" evidence="1">
    <location>
        <begin position="179"/>
        <end position="271"/>
    </location>
</feature>
<organism evidence="3 4">
    <name type="scientific">Jatrophihabitans telluris</name>
    <dbReference type="NCBI Taxonomy" id="2038343"/>
    <lineage>
        <taxon>Bacteria</taxon>
        <taxon>Bacillati</taxon>
        <taxon>Actinomycetota</taxon>
        <taxon>Actinomycetes</taxon>
        <taxon>Jatrophihabitantales</taxon>
        <taxon>Jatrophihabitantaceae</taxon>
        <taxon>Jatrophihabitans</taxon>
    </lineage>
</organism>
<dbReference type="InterPro" id="IPR036388">
    <property type="entry name" value="WH-like_DNA-bd_sf"/>
</dbReference>
<evidence type="ECO:0000259" key="1">
    <source>
        <dbReference type="Pfam" id="PF08242"/>
    </source>
</evidence>
<sequence>MDDADALMGRIVDSSVAAMEMATLVLGSRLGLWRQLADAPDGLTSSELSSRANIAPRYCREWCEAMGASGFLQVRPGAGDEPPVFVMSDAAREVLLEPESERYIEPLARQVIGALAAMRRLEDAYRDGTGFGWTHHDPDVREGEADLNRFALRRMLPGWIDDTLPEVARRLIHGARVADIGCGHGWAGIGIAETFDAIVVDSYDLDGESIDAARTNIAAAGLSNRVRPHLSPLDRTDGPFDLIVLAEMLHDVPDPVGLLATCRRTLAPNGSILVVDMKVADDYRAPADLVERMMYGFSVLICLPDSMALLPSAATGTVLRPATLRHYAERAGLVASEPLAIEHETWRFWRLQPA</sequence>
<evidence type="ECO:0000313" key="3">
    <source>
        <dbReference type="EMBL" id="UQX86836.1"/>
    </source>
</evidence>
<dbReference type="Gene3D" id="3.40.50.150">
    <property type="entry name" value="Vaccinia Virus protein VP39"/>
    <property type="match status" value="1"/>
</dbReference>
<dbReference type="Pfam" id="PF08242">
    <property type="entry name" value="Methyltransf_12"/>
    <property type="match status" value="1"/>
</dbReference>
<dbReference type="SUPFAM" id="SSF53335">
    <property type="entry name" value="S-adenosyl-L-methionine-dependent methyltransferases"/>
    <property type="match status" value="1"/>
</dbReference>
<dbReference type="CDD" id="cd02440">
    <property type="entry name" value="AdoMet_MTases"/>
    <property type="match status" value="1"/>
</dbReference>
<keyword evidence="3" id="KW-0489">Methyltransferase</keyword>
<evidence type="ECO:0000259" key="2">
    <source>
        <dbReference type="Pfam" id="PF21320"/>
    </source>
</evidence>
<feature type="domain" description="S-adenosylmethionine-dependent methyltransferase Rv2258c-like winged HTH" evidence="2">
    <location>
        <begin position="24"/>
        <end position="73"/>
    </location>
</feature>
<keyword evidence="3" id="KW-0808">Transferase</keyword>
<dbReference type="InterPro" id="IPR013217">
    <property type="entry name" value="Methyltransf_12"/>
</dbReference>
<dbReference type="EMBL" id="CP097332">
    <property type="protein sequence ID" value="UQX86836.1"/>
    <property type="molecule type" value="Genomic_DNA"/>
</dbReference>
<dbReference type="Gene3D" id="1.10.10.10">
    <property type="entry name" value="Winged helix-like DNA-binding domain superfamily/Winged helix DNA-binding domain"/>
    <property type="match status" value="1"/>
</dbReference>
<evidence type="ECO:0000313" key="4">
    <source>
        <dbReference type="Proteomes" id="UP001056336"/>
    </source>
</evidence>
<reference evidence="3" key="2">
    <citation type="submission" date="2022-05" db="EMBL/GenBank/DDBJ databases">
        <authorList>
            <person name="Kim J.-S."/>
            <person name="Lee K."/>
            <person name="Suh M."/>
            <person name="Eom M."/>
            <person name="Kim J.-S."/>
            <person name="Kim D.-S."/>
            <person name="Ko S.-H."/>
            <person name="Shin Y."/>
            <person name="Lee J.-S."/>
        </authorList>
    </citation>
    <scope>NUCLEOTIDE SEQUENCE</scope>
    <source>
        <strain evidence="3">N237</strain>
    </source>
</reference>
<keyword evidence="4" id="KW-1185">Reference proteome</keyword>
<reference evidence="3" key="1">
    <citation type="journal article" date="2018" name="Int. J. Syst. Evol. Microbiol.">
        <title>Jatrophihabitans telluris sp. nov., isolated from sediment soil of lava forest wetlands and the emended description of the genus Jatrophihabitans.</title>
        <authorList>
            <person name="Lee K.C."/>
            <person name="Suh M.K."/>
            <person name="Eom M.K."/>
            <person name="Kim K.K."/>
            <person name="Kim J.S."/>
            <person name="Kim D.S."/>
            <person name="Ko S.H."/>
            <person name="Shin Y.K."/>
            <person name="Lee J.S."/>
        </authorList>
    </citation>
    <scope>NUCLEOTIDE SEQUENCE</scope>
    <source>
        <strain evidence="3">N237</strain>
    </source>
</reference>
<dbReference type="InterPro" id="IPR048711">
    <property type="entry name" value="WHD_Rv2258c"/>
</dbReference>
<dbReference type="GO" id="GO:0032259">
    <property type="term" value="P:methylation"/>
    <property type="evidence" value="ECO:0007669"/>
    <property type="project" value="UniProtKB-KW"/>
</dbReference>
<dbReference type="Proteomes" id="UP001056336">
    <property type="component" value="Chromosome"/>
</dbReference>
<dbReference type="InterPro" id="IPR053173">
    <property type="entry name" value="SAM-binding_MTase"/>
</dbReference>
<dbReference type="RefSeq" id="WP_249769221.1">
    <property type="nucleotide sequence ID" value="NZ_CP097332.1"/>
</dbReference>
<dbReference type="InterPro" id="IPR029063">
    <property type="entry name" value="SAM-dependent_MTases_sf"/>
</dbReference>
<dbReference type="GO" id="GO:0008168">
    <property type="term" value="F:methyltransferase activity"/>
    <property type="evidence" value="ECO:0007669"/>
    <property type="project" value="UniProtKB-KW"/>
</dbReference>
<dbReference type="PANTHER" id="PTHR45128">
    <property type="entry name" value="METHYLTRANSFERASE TYPE 11"/>
    <property type="match status" value="1"/>
</dbReference>
<proteinExistence type="predicted"/>
<dbReference type="PANTHER" id="PTHR45128:SF2">
    <property type="entry name" value="METHYLTRANSFERASE DOMAIN-CONTAINING PROTEIN"/>
    <property type="match status" value="1"/>
</dbReference>